<gene>
    <name evidence="4" type="ORF">HETSPECPRED_002881</name>
</gene>
<comment type="similarity">
    <text evidence="2">Belongs to the NAD(P)-dependent epimerase/dehydratase family. Dihydroflavonol-4-reductase subfamily.</text>
</comment>
<evidence type="ECO:0000313" key="5">
    <source>
        <dbReference type="Proteomes" id="UP000664521"/>
    </source>
</evidence>
<protein>
    <recommendedName>
        <fullName evidence="3">NAD-dependent epimerase/dehydratase domain-containing protein</fullName>
    </recommendedName>
</protein>
<dbReference type="InterPro" id="IPR001509">
    <property type="entry name" value="Epimerase_deHydtase"/>
</dbReference>
<dbReference type="Proteomes" id="UP000664521">
    <property type="component" value="Unassembled WGS sequence"/>
</dbReference>
<proteinExistence type="inferred from homology"/>
<dbReference type="PANTHER" id="PTHR10366:SF562">
    <property type="entry name" value="ALDEHYDE REDUCTASE II (AFU_ORTHOLOGUE AFUA_1G11360)"/>
    <property type="match status" value="1"/>
</dbReference>
<dbReference type="AlphaFoldDB" id="A0A8H3J5Q6"/>
<dbReference type="OrthoDB" id="2735536at2759"/>
<dbReference type="InterPro" id="IPR050425">
    <property type="entry name" value="NAD(P)_dehydrat-like"/>
</dbReference>
<dbReference type="EMBL" id="CAJPDS010000178">
    <property type="protein sequence ID" value="CAF9941169.1"/>
    <property type="molecule type" value="Genomic_DNA"/>
</dbReference>
<feature type="domain" description="NAD-dependent epimerase/dehydratase" evidence="3">
    <location>
        <begin position="18"/>
        <end position="203"/>
    </location>
</feature>
<reference evidence="4" key="1">
    <citation type="submission" date="2021-03" db="EMBL/GenBank/DDBJ databases">
        <authorList>
            <person name="Tagirdzhanova G."/>
        </authorList>
    </citation>
    <scope>NUCLEOTIDE SEQUENCE</scope>
</reference>
<comment type="caution">
    <text evidence="4">The sequence shown here is derived from an EMBL/GenBank/DDBJ whole genome shotgun (WGS) entry which is preliminary data.</text>
</comment>
<dbReference type="SUPFAM" id="SSF51735">
    <property type="entry name" value="NAD(P)-binding Rossmann-fold domains"/>
    <property type="match status" value="1"/>
</dbReference>
<dbReference type="Gene3D" id="3.40.50.720">
    <property type="entry name" value="NAD(P)-binding Rossmann-like Domain"/>
    <property type="match status" value="1"/>
</dbReference>
<evidence type="ECO:0000313" key="4">
    <source>
        <dbReference type="EMBL" id="CAF9941169.1"/>
    </source>
</evidence>
<keyword evidence="5" id="KW-1185">Reference proteome</keyword>
<keyword evidence="1" id="KW-0560">Oxidoreductase</keyword>
<evidence type="ECO:0000256" key="2">
    <source>
        <dbReference type="ARBA" id="ARBA00023445"/>
    </source>
</evidence>
<organism evidence="4 5">
    <name type="scientific">Heterodermia speciosa</name>
    <dbReference type="NCBI Taxonomy" id="116794"/>
    <lineage>
        <taxon>Eukaryota</taxon>
        <taxon>Fungi</taxon>
        <taxon>Dikarya</taxon>
        <taxon>Ascomycota</taxon>
        <taxon>Pezizomycotina</taxon>
        <taxon>Lecanoromycetes</taxon>
        <taxon>OSLEUM clade</taxon>
        <taxon>Lecanoromycetidae</taxon>
        <taxon>Caliciales</taxon>
        <taxon>Physciaceae</taxon>
        <taxon>Heterodermia</taxon>
    </lineage>
</organism>
<dbReference type="PANTHER" id="PTHR10366">
    <property type="entry name" value="NAD DEPENDENT EPIMERASE/DEHYDRATASE"/>
    <property type="match status" value="1"/>
</dbReference>
<dbReference type="Pfam" id="PF01370">
    <property type="entry name" value="Epimerase"/>
    <property type="match status" value="1"/>
</dbReference>
<dbReference type="InterPro" id="IPR036291">
    <property type="entry name" value="NAD(P)-bd_dom_sf"/>
</dbReference>
<dbReference type="GO" id="GO:0016616">
    <property type="term" value="F:oxidoreductase activity, acting on the CH-OH group of donors, NAD or NADP as acceptor"/>
    <property type="evidence" value="ECO:0007669"/>
    <property type="project" value="TreeGrafter"/>
</dbReference>
<sequence length="343" mass="37446">MAPTLHGKSPAIAPGSLVLVTGVNGYIASHVADQLIQAGYRVRGTARDTSKTAWVSELFDKRYGEGKFEPAIVGDMAEPGAFDEATQGVSGVVHVASVVTFDHDPNKVIPQVIAGAVNAIEAAAKTPSVKRFVYTSSSTAITAPRPNEKYDLKVEDWNTADVEAAWKPPPYEPTRNWAVYGASKTQAEQAIWKFAKEKKPDFVVNAVLPNANIGEILSEKQPASTGAWAKALYYGGLDKVKDIPPQWMVNVKDTARIHVSALIDADVENERILAYAYPFNWNDILASLRSLYPDKTFNEDIPNAPRDLSIVDNSRGAELLRAHGREGWTSLEESVKDNTIDLK</sequence>
<evidence type="ECO:0000259" key="3">
    <source>
        <dbReference type="Pfam" id="PF01370"/>
    </source>
</evidence>
<name>A0A8H3J5Q6_9LECA</name>
<accession>A0A8H3J5Q6</accession>
<evidence type="ECO:0000256" key="1">
    <source>
        <dbReference type="ARBA" id="ARBA00023002"/>
    </source>
</evidence>
<dbReference type="FunFam" id="3.40.50.720:FF:000426">
    <property type="entry name" value="Aldehyde reductase 2"/>
    <property type="match status" value="1"/>
</dbReference>